<reference evidence="1" key="1">
    <citation type="submission" date="2021-01" db="EMBL/GenBank/DDBJ databases">
        <title>Whole genome shotgun sequence of Rhizocola hellebori NBRC 109834.</title>
        <authorList>
            <person name="Komaki H."/>
            <person name="Tamura T."/>
        </authorList>
    </citation>
    <scope>NUCLEOTIDE SEQUENCE</scope>
    <source>
        <strain evidence="1">NBRC 109834</strain>
    </source>
</reference>
<proteinExistence type="predicted"/>
<organism evidence="1 2">
    <name type="scientific">Rhizocola hellebori</name>
    <dbReference type="NCBI Taxonomy" id="1392758"/>
    <lineage>
        <taxon>Bacteria</taxon>
        <taxon>Bacillati</taxon>
        <taxon>Actinomycetota</taxon>
        <taxon>Actinomycetes</taxon>
        <taxon>Micromonosporales</taxon>
        <taxon>Micromonosporaceae</taxon>
        <taxon>Rhizocola</taxon>
    </lineage>
</organism>
<keyword evidence="2" id="KW-1185">Reference proteome</keyword>
<dbReference type="EMBL" id="BONY01000050">
    <property type="protein sequence ID" value="GIH08486.1"/>
    <property type="molecule type" value="Genomic_DNA"/>
</dbReference>
<dbReference type="Proteomes" id="UP000612899">
    <property type="component" value="Unassembled WGS sequence"/>
</dbReference>
<protein>
    <submittedName>
        <fullName evidence="1">Uncharacterized protein</fullName>
    </submittedName>
</protein>
<gene>
    <name evidence="1" type="ORF">Rhe02_65530</name>
</gene>
<accession>A0A8J3VJW6</accession>
<comment type="caution">
    <text evidence="1">The sequence shown here is derived from an EMBL/GenBank/DDBJ whole genome shotgun (WGS) entry which is preliminary data.</text>
</comment>
<evidence type="ECO:0000313" key="1">
    <source>
        <dbReference type="EMBL" id="GIH08486.1"/>
    </source>
</evidence>
<dbReference type="RefSeq" id="WP_203912240.1">
    <property type="nucleotide sequence ID" value="NZ_BONY01000050.1"/>
</dbReference>
<evidence type="ECO:0000313" key="2">
    <source>
        <dbReference type="Proteomes" id="UP000612899"/>
    </source>
</evidence>
<name>A0A8J3VJW6_9ACTN</name>
<sequence>MTSISDMPGEKLADLLMRGASGIFLYEAAVLLLRRHGLWLEHPGFRRFIVVEPDGQKASVDLKAAMPALDSGSLTADTGDWLTDDEAAKILRIVASLSGTYPVLLREVVEGIDRENIKYVAEAIMYADGFLSSQADPR</sequence>
<dbReference type="AlphaFoldDB" id="A0A8J3VJW6"/>